<keyword evidence="1" id="KW-0560">Oxidoreductase</keyword>
<dbReference type="KEGG" id="clus:A9F13_08g00385"/>
<dbReference type="PANTHER" id="PTHR10366:SF564">
    <property type="entry name" value="STEROL-4-ALPHA-CARBOXYLATE 3-DEHYDROGENASE, DECARBOXYLATING"/>
    <property type="match status" value="1"/>
</dbReference>
<sequence length="334" mass="36914">MPQVFLTGANGFIAAQIAKHLIEKGYEVIGSVRTAEKGEKLKRQFGVNFSYEVVPSFVVDGAFDEALKKHPGVIAFFHAASPVVQASKDPENDVLLPAIQGTQNALKAAKKYGPNIRKFIYTSSVASMYFLKEKTYVTEKSWNHITYEAAKTEPGCLYQGSKTFAERGAWKFMETEKPPFTFTTVNPVYVFGPLAFDEDAAGDTFTSTSAFIPDVLKTKKGEKLFDAKGAAVDVRDVAKLHIAALENDNLAGKRLLAYAGYWDTQIILEFIQKNYPELAKDLPEGTPGSSEEAKKTASTIDNSETTRLTGIEWIPVEKSFKDTIDQILRARAKK</sequence>
<feature type="domain" description="NAD-dependent epimerase/dehydratase" evidence="4">
    <location>
        <begin position="4"/>
        <end position="248"/>
    </location>
</feature>
<dbReference type="InterPro" id="IPR050425">
    <property type="entry name" value="NAD(P)_dehydrat-like"/>
</dbReference>
<feature type="region of interest" description="Disordered" evidence="3">
    <location>
        <begin position="281"/>
        <end position="302"/>
    </location>
</feature>
<dbReference type="FunFam" id="3.40.50.720:FF:000191">
    <property type="entry name" value="Methylglyoxal reductase (NADPH-dependent)"/>
    <property type="match status" value="1"/>
</dbReference>
<evidence type="ECO:0000313" key="6">
    <source>
        <dbReference type="Proteomes" id="UP000195602"/>
    </source>
</evidence>
<dbReference type="PANTHER" id="PTHR10366">
    <property type="entry name" value="NAD DEPENDENT EPIMERASE/DEHYDRATASE"/>
    <property type="match status" value="1"/>
</dbReference>
<reference evidence="5 6" key="1">
    <citation type="submission" date="2017-04" db="EMBL/GenBank/DDBJ databases">
        <title>Draft genome of the yeast Clavispora lusitaniae type strain CBS 6936.</title>
        <authorList>
            <person name="Durrens P."/>
            <person name="Klopp C."/>
            <person name="Biteau N."/>
            <person name="Fitton-Ouhabi V."/>
            <person name="Dementhon K."/>
            <person name="Accoceberry I."/>
            <person name="Sherman D.J."/>
            <person name="Noel T."/>
        </authorList>
    </citation>
    <scope>NUCLEOTIDE SEQUENCE [LARGE SCALE GENOMIC DNA]</scope>
    <source>
        <strain evidence="5 6">CBS 6936</strain>
    </source>
</reference>
<evidence type="ECO:0000256" key="2">
    <source>
        <dbReference type="ARBA" id="ARBA00023445"/>
    </source>
</evidence>
<dbReference type="GO" id="GO:0016616">
    <property type="term" value="F:oxidoreductase activity, acting on the CH-OH group of donors, NAD or NADP as acceptor"/>
    <property type="evidence" value="ECO:0007669"/>
    <property type="project" value="TreeGrafter"/>
</dbReference>
<gene>
    <name evidence="5" type="ORF">A9F13_08g00385</name>
</gene>
<proteinExistence type="inferred from homology"/>
<protein>
    <submittedName>
        <fullName evidence="5">NADPH-dependent methylglyoxal reductase</fullName>
    </submittedName>
</protein>
<dbReference type="Proteomes" id="UP000195602">
    <property type="component" value="Unassembled WGS sequence"/>
</dbReference>
<organism evidence="5 6">
    <name type="scientific">Clavispora lusitaniae</name>
    <name type="common">Candida lusitaniae</name>
    <dbReference type="NCBI Taxonomy" id="36911"/>
    <lineage>
        <taxon>Eukaryota</taxon>
        <taxon>Fungi</taxon>
        <taxon>Dikarya</taxon>
        <taxon>Ascomycota</taxon>
        <taxon>Saccharomycotina</taxon>
        <taxon>Pichiomycetes</taxon>
        <taxon>Metschnikowiaceae</taxon>
        <taxon>Clavispora</taxon>
    </lineage>
</organism>
<dbReference type="InterPro" id="IPR036291">
    <property type="entry name" value="NAD(P)-bd_dom_sf"/>
</dbReference>
<dbReference type="InterPro" id="IPR001509">
    <property type="entry name" value="Epimerase_deHydtase"/>
</dbReference>
<dbReference type="Pfam" id="PF01370">
    <property type="entry name" value="Epimerase"/>
    <property type="match status" value="1"/>
</dbReference>
<dbReference type="SUPFAM" id="SSF51735">
    <property type="entry name" value="NAD(P)-binding Rossmann-fold domains"/>
    <property type="match status" value="1"/>
</dbReference>
<comment type="similarity">
    <text evidence="2">Belongs to the NAD(P)-dependent epimerase/dehydratase family. Dihydroflavonol-4-reductase subfamily.</text>
</comment>
<evidence type="ECO:0000256" key="1">
    <source>
        <dbReference type="ARBA" id="ARBA00023002"/>
    </source>
</evidence>
<evidence type="ECO:0000256" key="3">
    <source>
        <dbReference type="SAM" id="MobiDB-lite"/>
    </source>
</evidence>
<evidence type="ECO:0000259" key="4">
    <source>
        <dbReference type="Pfam" id="PF01370"/>
    </source>
</evidence>
<comment type="caution">
    <text evidence="5">The sequence shown here is derived from an EMBL/GenBank/DDBJ whole genome shotgun (WGS) entry which is preliminary data.</text>
</comment>
<name>A0AA91PZR4_CLALS</name>
<evidence type="ECO:0000313" key="5">
    <source>
        <dbReference type="EMBL" id="OVF08351.1"/>
    </source>
</evidence>
<dbReference type="AlphaFoldDB" id="A0AA91PZR4"/>
<accession>A0AA91PZR4</accession>
<dbReference type="Gene3D" id="3.40.50.720">
    <property type="entry name" value="NAD(P)-binding Rossmann-like Domain"/>
    <property type="match status" value="1"/>
</dbReference>
<dbReference type="EMBL" id="LYUB02000008">
    <property type="protein sequence ID" value="OVF08351.1"/>
    <property type="molecule type" value="Genomic_DNA"/>
</dbReference>